<dbReference type="PANTHER" id="PTHR42755">
    <property type="entry name" value="3-DEOXY-MANNO-OCTULOSONATE CYTIDYLYLTRANSFERASE"/>
    <property type="match status" value="1"/>
</dbReference>
<feature type="active site" description="Proton acceptor" evidence="9">
    <location>
        <position position="60"/>
    </location>
</feature>
<evidence type="ECO:0000256" key="8">
    <source>
        <dbReference type="ARBA" id="ARBA00049183"/>
    </source>
</evidence>
<comment type="similarity">
    <text evidence="11">Belongs to the glycosyltransferase group 1 family.</text>
</comment>
<feature type="site" description="Transition state stabilizer" evidence="10">
    <location>
        <position position="130"/>
    </location>
</feature>
<organism evidence="14 15">
    <name type="scientific">Usitatibacter palustris</name>
    <dbReference type="NCBI Taxonomy" id="2732487"/>
    <lineage>
        <taxon>Bacteria</taxon>
        <taxon>Pseudomonadati</taxon>
        <taxon>Pseudomonadota</taxon>
        <taxon>Betaproteobacteria</taxon>
        <taxon>Nitrosomonadales</taxon>
        <taxon>Usitatibacteraceae</taxon>
        <taxon>Usitatibacter</taxon>
    </lineage>
</organism>
<keyword evidence="15" id="KW-1185">Reference proteome</keyword>
<evidence type="ECO:0000259" key="12">
    <source>
        <dbReference type="Pfam" id="PF00534"/>
    </source>
</evidence>
<dbReference type="InterPro" id="IPR039901">
    <property type="entry name" value="Kdotransferase"/>
</dbReference>
<dbReference type="Gene3D" id="3.40.50.11720">
    <property type="entry name" value="3-Deoxy-D-manno-octulosonic-acid transferase, N-terminal domain"/>
    <property type="match status" value="1"/>
</dbReference>
<evidence type="ECO:0000259" key="13">
    <source>
        <dbReference type="Pfam" id="PF04413"/>
    </source>
</evidence>
<dbReference type="EC" id="2.4.99.12" evidence="3 11"/>
<dbReference type="GO" id="GO:0009244">
    <property type="term" value="P:lipopolysaccharide core region biosynthetic process"/>
    <property type="evidence" value="ECO:0007669"/>
    <property type="project" value="UniProtKB-UniRule"/>
</dbReference>
<dbReference type="InterPro" id="IPR007507">
    <property type="entry name" value="Glycos_transf_N"/>
</dbReference>
<dbReference type="FunCoup" id="A0A6M4H457">
    <property type="interactions" value="271"/>
</dbReference>
<dbReference type="UniPathway" id="UPA00958"/>
<dbReference type="GO" id="GO:0030313">
    <property type="term" value="C:cell envelope"/>
    <property type="evidence" value="ECO:0007669"/>
    <property type="project" value="UniProtKB-SubCell"/>
</dbReference>
<accession>A0A6M4H457</accession>
<keyword evidence="11" id="KW-0448">Lipopolysaccharide biosynthesis</keyword>
<dbReference type="RefSeq" id="WP_212758149.1">
    <property type="nucleotide sequence ID" value="NZ_CP053073.1"/>
</dbReference>
<dbReference type="GO" id="GO:0009245">
    <property type="term" value="P:lipid A biosynthetic process"/>
    <property type="evidence" value="ECO:0007669"/>
    <property type="project" value="TreeGrafter"/>
</dbReference>
<dbReference type="EMBL" id="CP053073">
    <property type="protein sequence ID" value="QJR13274.1"/>
    <property type="molecule type" value="Genomic_DNA"/>
</dbReference>
<comment type="function">
    <text evidence="11">Involved in lipopolysaccharide (LPS) biosynthesis. Catalyzes the transfer of 3-deoxy-D-manno-octulosonate (Kdo) residue(s) from CMP-Kdo to lipid IV(A), the tetraacyldisaccharide-1,4'-bisphosphate precursor of lipid A.</text>
</comment>
<feature type="domain" description="Glycosyl transferase family 1" evidence="12">
    <location>
        <begin position="293"/>
        <end position="396"/>
    </location>
</feature>
<evidence type="ECO:0000313" key="15">
    <source>
        <dbReference type="Proteomes" id="UP000503096"/>
    </source>
</evidence>
<dbReference type="GO" id="GO:0005886">
    <property type="term" value="C:plasma membrane"/>
    <property type="evidence" value="ECO:0007669"/>
    <property type="project" value="UniProtKB-SubCell"/>
</dbReference>
<dbReference type="InterPro" id="IPR001296">
    <property type="entry name" value="Glyco_trans_1"/>
</dbReference>
<dbReference type="Gene3D" id="3.40.50.2000">
    <property type="entry name" value="Glycogen Phosphorylase B"/>
    <property type="match status" value="1"/>
</dbReference>
<evidence type="ECO:0000256" key="2">
    <source>
        <dbReference type="ARBA" id="ARBA00004713"/>
    </source>
</evidence>
<evidence type="ECO:0000256" key="11">
    <source>
        <dbReference type="RuleBase" id="RU365103"/>
    </source>
</evidence>
<dbReference type="Proteomes" id="UP000503096">
    <property type="component" value="Chromosome"/>
</dbReference>
<keyword evidence="5" id="KW-0472">Membrane</keyword>
<proteinExistence type="inferred from homology"/>
<evidence type="ECO:0000256" key="9">
    <source>
        <dbReference type="PIRSR" id="PIRSR639901-1"/>
    </source>
</evidence>
<evidence type="ECO:0000256" key="5">
    <source>
        <dbReference type="ARBA" id="ARBA00022519"/>
    </source>
</evidence>
<dbReference type="PANTHER" id="PTHR42755:SF1">
    <property type="entry name" value="3-DEOXY-D-MANNO-OCTULOSONIC ACID TRANSFERASE, MITOCHONDRIAL-RELATED"/>
    <property type="match status" value="1"/>
</dbReference>
<evidence type="ECO:0000256" key="4">
    <source>
        <dbReference type="ARBA" id="ARBA00019077"/>
    </source>
</evidence>
<dbReference type="Pfam" id="PF00534">
    <property type="entry name" value="Glycos_transf_1"/>
    <property type="match status" value="1"/>
</dbReference>
<dbReference type="GO" id="GO:0043842">
    <property type="term" value="F:Kdo transferase activity"/>
    <property type="evidence" value="ECO:0007669"/>
    <property type="project" value="UniProtKB-EC"/>
</dbReference>
<evidence type="ECO:0000256" key="7">
    <source>
        <dbReference type="ARBA" id="ARBA00031445"/>
    </source>
</evidence>
<dbReference type="InterPro" id="IPR038107">
    <property type="entry name" value="Glycos_transf_N_sf"/>
</dbReference>
<evidence type="ECO:0000256" key="1">
    <source>
        <dbReference type="ARBA" id="ARBA00004196"/>
    </source>
</evidence>
<evidence type="ECO:0000256" key="6">
    <source>
        <dbReference type="ARBA" id="ARBA00022679"/>
    </source>
</evidence>
<evidence type="ECO:0000313" key="14">
    <source>
        <dbReference type="EMBL" id="QJR13274.1"/>
    </source>
</evidence>
<sequence length="413" mass="44416">MARFAYAVLWWLALPFIVLRLAWRSRKQPGYLEHLGERFGSYAPVADVPRIWIHAVSVGETRAAAPLVEALQARHPDHRILLTHMTPTGRATSVELFGDRVDRAWLPYDYGFATRSFFAHFRPSSGVILETELWPRLLESAVRANVPVKLANARLSEQSARGYARFASLTRWALANLGGIAAQSRTDADRFVALGAAAPVVTGNIKFDLDVPEAMRTLGARFRASFGPARRVIVAGSTRDGEEVLLLDAFAAASAAPEALLVIVPRHPQRFDEVAALATARGLAIARRSAEGGVASGTRVVIGDSMGEMLAYYAAADVVIMGGSLLDFGSQNLIEACAMGKPVVVGPSTFNFEEASKSAIAAGAALRQRDANDAMKAALALLHDDAKRARMGEAAQAFANANRGALARLMGWL</sequence>
<dbReference type="Pfam" id="PF04413">
    <property type="entry name" value="Glycos_transf_N"/>
    <property type="match status" value="1"/>
</dbReference>
<feature type="site" description="Transition state stabilizer" evidence="10">
    <location>
        <position position="206"/>
    </location>
</feature>
<dbReference type="KEGG" id="upl:DSM104440_00056"/>
<name>A0A6M4H457_9PROT</name>
<dbReference type="AlphaFoldDB" id="A0A6M4H457"/>
<dbReference type="InParanoid" id="A0A6M4H457"/>
<reference evidence="14 15" key="1">
    <citation type="submission" date="2020-04" db="EMBL/GenBank/DDBJ databases">
        <title>Usitatibacter rugosus gen. nov., sp. nov. and Usitatibacter palustris sp. nov., novel members of Usitatibacteraceae fam. nov. within the order Nitrosomonadales isolated from soil.</title>
        <authorList>
            <person name="Huber K.J."/>
            <person name="Neumann-Schaal M."/>
            <person name="Geppert A."/>
            <person name="Luckner M."/>
            <person name="Wanner G."/>
            <person name="Overmann J."/>
        </authorList>
    </citation>
    <scope>NUCLEOTIDE SEQUENCE [LARGE SCALE GENOMIC DNA]</scope>
    <source>
        <strain evidence="14 15">Swamp67</strain>
    </source>
</reference>
<evidence type="ECO:0000256" key="10">
    <source>
        <dbReference type="PIRSR" id="PIRSR639901-2"/>
    </source>
</evidence>
<comment type="subcellular location">
    <subcellularLocation>
        <location evidence="1">Cell envelope</location>
    </subcellularLocation>
    <subcellularLocation>
        <location evidence="11">Cell membrane</location>
    </subcellularLocation>
</comment>
<keyword evidence="6 11" id="KW-0808">Transferase</keyword>
<evidence type="ECO:0000256" key="3">
    <source>
        <dbReference type="ARBA" id="ARBA00012621"/>
    </source>
</evidence>
<comment type="pathway">
    <text evidence="2 11">Bacterial outer membrane biogenesis; LPS core biosynthesis.</text>
</comment>
<feature type="domain" description="3-deoxy-D-manno-octulosonic-acid transferase N-terminal" evidence="13">
    <location>
        <begin position="34"/>
        <end position="208"/>
    </location>
</feature>
<keyword evidence="11" id="KW-1003">Cell membrane</keyword>
<keyword evidence="14" id="KW-0328">Glycosyltransferase</keyword>
<keyword evidence="5" id="KW-0997">Cell inner membrane</keyword>
<dbReference type="NCBIfam" id="NF004386">
    <property type="entry name" value="PRK05749.1-2"/>
    <property type="match status" value="1"/>
</dbReference>
<gene>
    <name evidence="14" type="primary">waaA</name>
    <name evidence="14" type="ORF">DSM104440_00056</name>
</gene>
<dbReference type="SUPFAM" id="SSF53756">
    <property type="entry name" value="UDP-Glycosyltransferase/glycogen phosphorylase"/>
    <property type="match status" value="1"/>
</dbReference>
<comment type="catalytic activity">
    <reaction evidence="8 11">
        <text>lipid IVA (E. coli) + CMP-3-deoxy-beta-D-manno-octulosonate = alpha-Kdo-(2-&gt;6)-lipid IVA (E. coli) + CMP + H(+)</text>
        <dbReference type="Rhea" id="RHEA:28066"/>
        <dbReference type="ChEBI" id="CHEBI:15378"/>
        <dbReference type="ChEBI" id="CHEBI:58603"/>
        <dbReference type="ChEBI" id="CHEBI:60364"/>
        <dbReference type="ChEBI" id="CHEBI:60377"/>
        <dbReference type="ChEBI" id="CHEBI:85987"/>
        <dbReference type="EC" id="2.4.99.12"/>
    </reaction>
</comment>
<protein>
    <recommendedName>
        <fullName evidence="4 11">3-deoxy-D-manno-octulosonic acid transferase</fullName>
        <shortName evidence="11">Kdo transferase</shortName>
        <ecNumber evidence="3 11">2.4.99.12</ecNumber>
    </recommendedName>
    <alternativeName>
        <fullName evidence="7 11">Lipid IV(A) 3-deoxy-D-manno-octulosonic acid transferase</fullName>
    </alternativeName>
</protein>